<protein>
    <recommendedName>
        <fullName evidence="3">AhpD-like protein</fullName>
    </recommendedName>
</protein>
<accession>A0A6A5Z6A6</accession>
<keyword evidence="2" id="KW-1185">Reference proteome</keyword>
<dbReference type="InterPro" id="IPR029032">
    <property type="entry name" value="AhpD-like"/>
</dbReference>
<evidence type="ECO:0000313" key="1">
    <source>
        <dbReference type="EMBL" id="KAF2114573.1"/>
    </source>
</evidence>
<dbReference type="InterPro" id="IPR052999">
    <property type="entry name" value="PTS1_Protein"/>
</dbReference>
<sequence length="241" mass="27177">MNEEARALINALPAKAEASQAQDSWYCIAACSFAACSQGTFVADVYRKAIEGHVQDHEANKRVLRRIKESLLKTAVIYGVPRLINAGRSLISALPNPELDNEIISIRNHIKEPSTTEQRGLVYMRNIFGADLDPFATWMDENWPDLRTYVMQFIYGYYQSDVSVIDAITTSQLNIATLIPMDVAPEVAWHMRGLVRNGGTLEQLQFASDIATEVCRITNVELKNRMPLPEEVINEERLIHI</sequence>
<dbReference type="AlphaFoldDB" id="A0A6A5Z6A6"/>
<dbReference type="Gene3D" id="1.20.1290.10">
    <property type="entry name" value="AhpD-like"/>
    <property type="match status" value="1"/>
</dbReference>
<dbReference type="OrthoDB" id="3683016at2759"/>
<dbReference type="PANTHER" id="PTHR28180">
    <property type="entry name" value="CONSERVED MITOCHONDRIAL PROTEIN-RELATED"/>
    <property type="match status" value="1"/>
</dbReference>
<dbReference type="Proteomes" id="UP000799770">
    <property type="component" value="Unassembled WGS sequence"/>
</dbReference>
<evidence type="ECO:0008006" key="3">
    <source>
        <dbReference type="Google" id="ProtNLM"/>
    </source>
</evidence>
<dbReference type="PANTHER" id="PTHR28180:SF2">
    <property type="entry name" value="PEROXISOMAL PROTEIN 2"/>
    <property type="match status" value="1"/>
</dbReference>
<reference evidence="1" key="1">
    <citation type="journal article" date="2020" name="Stud. Mycol.">
        <title>101 Dothideomycetes genomes: a test case for predicting lifestyles and emergence of pathogens.</title>
        <authorList>
            <person name="Haridas S."/>
            <person name="Albert R."/>
            <person name="Binder M."/>
            <person name="Bloem J."/>
            <person name="Labutti K."/>
            <person name="Salamov A."/>
            <person name="Andreopoulos B."/>
            <person name="Baker S."/>
            <person name="Barry K."/>
            <person name="Bills G."/>
            <person name="Bluhm B."/>
            <person name="Cannon C."/>
            <person name="Castanera R."/>
            <person name="Culley D."/>
            <person name="Daum C."/>
            <person name="Ezra D."/>
            <person name="Gonzalez J."/>
            <person name="Henrissat B."/>
            <person name="Kuo A."/>
            <person name="Liang C."/>
            <person name="Lipzen A."/>
            <person name="Lutzoni F."/>
            <person name="Magnuson J."/>
            <person name="Mondo S."/>
            <person name="Nolan M."/>
            <person name="Ohm R."/>
            <person name="Pangilinan J."/>
            <person name="Park H.-J."/>
            <person name="Ramirez L."/>
            <person name="Alfaro M."/>
            <person name="Sun H."/>
            <person name="Tritt A."/>
            <person name="Yoshinaga Y."/>
            <person name="Zwiers L.-H."/>
            <person name="Turgeon B."/>
            <person name="Goodwin S."/>
            <person name="Spatafora J."/>
            <person name="Crous P."/>
            <person name="Grigoriev I."/>
        </authorList>
    </citation>
    <scope>NUCLEOTIDE SEQUENCE</scope>
    <source>
        <strain evidence="1">CBS 627.86</strain>
    </source>
</reference>
<evidence type="ECO:0000313" key="2">
    <source>
        <dbReference type="Proteomes" id="UP000799770"/>
    </source>
</evidence>
<dbReference type="EMBL" id="ML977325">
    <property type="protein sequence ID" value="KAF2114573.1"/>
    <property type="molecule type" value="Genomic_DNA"/>
</dbReference>
<dbReference type="SUPFAM" id="SSF69118">
    <property type="entry name" value="AhpD-like"/>
    <property type="match status" value="1"/>
</dbReference>
<name>A0A6A5Z6A6_9PLEO</name>
<proteinExistence type="predicted"/>
<gene>
    <name evidence="1" type="ORF">BDV96DRAFT_101408</name>
</gene>
<organism evidence="1 2">
    <name type="scientific">Lophiotrema nucula</name>
    <dbReference type="NCBI Taxonomy" id="690887"/>
    <lineage>
        <taxon>Eukaryota</taxon>
        <taxon>Fungi</taxon>
        <taxon>Dikarya</taxon>
        <taxon>Ascomycota</taxon>
        <taxon>Pezizomycotina</taxon>
        <taxon>Dothideomycetes</taxon>
        <taxon>Pleosporomycetidae</taxon>
        <taxon>Pleosporales</taxon>
        <taxon>Lophiotremataceae</taxon>
        <taxon>Lophiotrema</taxon>
    </lineage>
</organism>